<dbReference type="CDD" id="cd14953">
    <property type="entry name" value="NHL_like_1"/>
    <property type="match status" value="1"/>
</dbReference>
<dbReference type="InterPro" id="IPR001258">
    <property type="entry name" value="NHL_repeat"/>
</dbReference>
<evidence type="ECO:0000313" key="7">
    <source>
        <dbReference type="EMBL" id="NMH25296.1"/>
    </source>
</evidence>
<dbReference type="RefSeq" id="WP_169523868.1">
    <property type="nucleotide sequence ID" value="NZ_JAAMPT010000206.1"/>
</dbReference>
<dbReference type="InterPro" id="IPR011042">
    <property type="entry name" value="6-blade_b-propeller_TolB-like"/>
</dbReference>
<dbReference type="PROSITE" id="PS51125">
    <property type="entry name" value="NHL"/>
    <property type="match status" value="3"/>
</dbReference>
<dbReference type="Pfam" id="PF18962">
    <property type="entry name" value="Por_Secre_tail"/>
    <property type="match status" value="1"/>
</dbReference>
<dbReference type="PANTHER" id="PTHR13833:SF71">
    <property type="entry name" value="NHL DOMAIN-CONTAINING PROTEIN"/>
    <property type="match status" value="1"/>
</dbReference>
<protein>
    <submittedName>
        <fullName evidence="7">T9SS type A sorting domain-containing protein</fullName>
    </submittedName>
</protein>
<feature type="domain" description="Teneurin NHL" evidence="6">
    <location>
        <begin position="34"/>
        <end position="84"/>
    </location>
</feature>
<keyword evidence="1 4" id="KW-0732">Signal</keyword>
<dbReference type="InterPro" id="IPR056822">
    <property type="entry name" value="TEN_NHL"/>
</dbReference>
<feature type="domain" description="Secretion system C-terminal sorting" evidence="5">
    <location>
        <begin position="356"/>
        <end position="425"/>
    </location>
</feature>
<feature type="chain" id="PRO_5045932472" evidence="4">
    <location>
        <begin position="19"/>
        <end position="427"/>
    </location>
</feature>
<evidence type="ECO:0000259" key="6">
    <source>
        <dbReference type="Pfam" id="PF25021"/>
    </source>
</evidence>
<evidence type="ECO:0000256" key="3">
    <source>
        <dbReference type="PROSITE-ProRule" id="PRU00504"/>
    </source>
</evidence>
<reference evidence="7 8" key="1">
    <citation type="submission" date="2020-02" db="EMBL/GenBank/DDBJ databases">
        <title>Flavobacterium sp. genome.</title>
        <authorList>
            <person name="Jung H.S."/>
            <person name="Baek J.H."/>
            <person name="Jeon C.O."/>
        </authorList>
    </citation>
    <scope>NUCLEOTIDE SEQUENCE [LARGE SCALE GENOMIC DNA]</scope>
    <source>
        <strain evidence="7 8">SE-s27</strain>
    </source>
</reference>
<dbReference type="Pfam" id="PF01436">
    <property type="entry name" value="NHL"/>
    <property type="match status" value="3"/>
</dbReference>
<comment type="caution">
    <text evidence="7">The sequence shown here is derived from an EMBL/GenBank/DDBJ whole genome shotgun (WGS) entry which is preliminary data.</text>
</comment>
<feature type="repeat" description="NHL" evidence="3">
    <location>
        <begin position="312"/>
        <end position="342"/>
    </location>
</feature>
<keyword evidence="2" id="KW-0677">Repeat</keyword>
<sequence>MKTINLFFLLLFFQIIKAQTVSTYAGTGLQGSTDGNATLASFTFPQGICIDATGNIYVADTTNNIIRKITADGIVTTIAGTAGVTGWWNGQGSAAAFYLPIGITVAPNGYLYVADTFNNKIRKISPSGEVTTFSGVGSGNIDGDASVARFSSPQGIVLDSNGNLFIADYGNHKIRKVESNGFVTTFAGTGSSGSTDGNGIAASFNRPASITIDGNDNLYVVESFGQKIRKITPTADVTTIAGNGTIGNNNGIGSSANFNYPSGIAIDNSNNLFITDTNNNVIRKIDTNGNVSTFAGTGSQGFNNGAIDAATFRFPKGITIDQNGNLYITDNYNHSIRKITSQNLSAPDIDNHTFIIYPNPFTSSVNIKVKDNTKSTLQIIDFNGRIIVKEQLCELDNKIDTSNLIPGIYIFKINSSQKNSIYKMIKI</sequence>
<evidence type="ECO:0000256" key="4">
    <source>
        <dbReference type="SAM" id="SignalP"/>
    </source>
</evidence>
<accession>A0ABX1QSN9</accession>
<evidence type="ECO:0000256" key="2">
    <source>
        <dbReference type="ARBA" id="ARBA00022737"/>
    </source>
</evidence>
<gene>
    <name evidence="7" type="ORF">G6042_08450</name>
</gene>
<feature type="repeat" description="NHL" evidence="3">
    <location>
        <begin position="252"/>
        <end position="288"/>
    </location>
</feature>
<evidence type="ECO:0000259" key="5">
    <source>
        <dbReference type="Pfam" id="PF18962"/>
    </source>
</evidence>
<organism evidence="7 8">
    <name type="scientific">Flavobacterium solisilvae</name>
    <dbReference type="NCBI Taxonomy" id="1852019"/>
    <lineage>
        <taxon>Bacteria</taxon>
        <taxon>Pseudomonadati</taxon>
        <taxon>Bacteroidota</taxon>
        <taxon>Flavobacteriia</taxon>
        <taxon>Flavobacteriales</taxon>
        <taxon>Flavobacteriaceae</taxon>
        <taxon>Flavobacterium</taxon>
    </lineage>
</organism>
<dbReference type="NCBIfam" id="TIGR04183">
    <property type="entry name" value="Por_Secre_tail"/>
    <property type="match status" value="1"/>
</dbReference>
<feature type="signal peptide" evidence="4">
    <location>
        <begin position="1"/>
        <end position="18"/>
    </location>
</feature>
<dbReference type="InterPro" id="IPR026444">
    <property type="entry name" value="Secre_tail"/>
</dbReference>
<name>A0ABX1QSN9_9FLAO</name>
<dbReference type="Gene3D" id="2.120.10.30">
    <property type="entry name" value="TolB, C-terminal domain"/>
    <property type="match status" value="3"/>
</dbReference>
<evidence type="ECO:0000256" key="1">
    <source>
        <dbReference type="ARBA" id="ARBA00022729"/>
    </source>
</evidence>
<dbReference type="EMBL" id="JAAMPT010000206">
    <property type="protein sequence ID" value="NMH25296.1"/>
    <property type="molecule type" value="Genomic_DNA"/>
</dbReference>
<dbReference type="Proteomes" id="UP000767947">
    <property type="component" value="Unassembled WGS sequence"/>
</dbReference>
<feature type="repeat" description="NHL" evidence="3">
    <location>
        <begin position="42"/>
        <end position="72"/>
    </location>
</feature>
<keyword evidence="8" id="KW-1185">Reference proteome</keyword>
<proteinExistence type="predicted"/>
<dbReference type="Pfam" id="PF25021">
    <property type="entry name" value="TEN_NHL"/>
    <property type="match status" value="1"/>
</dbReference>
<dbReference type="SUPFAM" id="SSF101898">
    <property type="entry name" value="NHL repeat"/>
    <property type="match status" value="1"/>
</dbReference>
<evidence type="ECO:0000313" key="8">
    <source>
        <dbReference type="Proteomes" id="UP000767947"/>
    </source>
</evidence>
<dbReference type="PANTHER" id="PTHR13833">
    <property type="match status" value="1"/>
</dbReference>